<feature type="compositionally biased region" description="Pro residues" evidence="3">
    <location>
        <begin position="119"/>
        <end position="137"/>
    </location>
</feature>
<dbReference type="GeneID" id="37025704"/>
<feature type="region of interest" description="Disordered" evidence="3">
    <location>
        <begin position="625"/>
        <end position="672"/>
    </location>
</feature>
<feature type="compositionally biased region" description="Pro residues" evidence="3">
    <location>
        <begin position="757"/>
        <end position="767"/>
    </location>
</feature>
<feature type="region of interest" description="Disordered" evidence="3">
    <location>
        <begin position="1"/>
        <end position="31"/>
    </location>
</feature>
<feature type="domain" description="Zn(2)-C6 fungal-type" evidence="4">
    <location>
        <begin position="28"/>
        <end position="81"/>
    </location>
</feature>
<dbReference type="GO" id="GO:0003677">
    <property type="term" value="F:DNA binding"/>
    <property type="evidence" value="ECO:0007669"/>
    <property type="project" value="InterPro"/>
</dbReference>
<dbReference type="InterPro" id="IPR007219">
    <property type="entry name" value="XnlR_reg_dom"/>
</dbReference>
<evidence type="ECO:0000256" key="2">
    <source>
        <dbReference type="ARBA" id="ARBA00023242"/>
    </source>
</evidence>
<dbReference type="CDD" id="cd12148">
    <property type="entry name" value="fungal_TF_MHR"/>
    <property type="match status" value="1"/>
</dbReference>
<accession>A0A316UNA7</accession>
<keyword evidence="2" id="KW-0539">Nucleus</keyword>
<name>A0A316UNA7_9BASI</name>
<evidence type="ECO:0000313" key="7">
    <source>
        <dbReference type="Proteomes" id="UP000245884"/>
    </source>
</evidence>
<keyword evidence="7" id="KW-1185">Reference proteome</keyword>
<dbReference type="GO" id="GO:0006351">
    <property type="term" value="P:DNA-templated transcription"/>
    <property type="evidence" value="ECO:0007669"/>
    <property type="project" value="InterPro"/>
</dbReference>
<evidence type="ECO:0000256" key="3">
    <source>
        <dbReference type="SAM" id="MobiDB-lite"/>
    </source>
</evidence>
<dbReference type="EMBL" id="KZ819670">
    <property type="protein sequence ID" value="PWN26792.1"/>
    <property type="molecule type" value="Genomic_DNA"/>
</dbReference>
<dbReference type="InterPro" id="IPR001138">
    <property type="entry name" value="Zn2Cys6_DnaBD"/>
</dbReference>
<evidence type="ECO:0008006" key="8">
    <source>
        <dbReference type="Google" id="ProtNLM"/>
    </source>
</evidence>
<feature type="compositionally biased region" description="Low complexity" evidence="3">
    <location>
        <begin position="109"/>
        <end position="118"/>
    </location>
</feature>
<dbReference type="RefSeq" id="XP_025361404.1">
    <property type="nucleotide sequence ID" value="XM_025503881.1"/>
</dbReference>
<feature type="compositionally biased region" description="Basic and acidic residues" evidence="3">
    <location>
        <begin position="93"/>
        <end position="104"/>
    </location>
</feature>
<feature type="compositionally biased region" description="Low complexity" evidence="3">
    <location>
        <begin position="206"/>
        <end position="220"/>
    </location>
</feature>
<sequence>MAARSDDMVTTLPDGRPLIDNTGRPIKRKRPQSCDACRTRKTRCIVPVGEGLEASGDVRCLSCRSAAIECSWTYVPKRPGPQTHLSGNGAKKKSTDKIPRDASREATNGAGPSSAAAGPPGPPMMPALPPPPVPPHIAHPAHRSPHSHQLPSPRTSGFLEAAQMSAHFDNPPPNPFQPSQYGLKHESHPHHDHHPSFPPMMPPPLTGASPSSSSPSSRAGRPPPPMEPRSTMGWTSSPGVTFELPQGPSPSAHRFASNHHSPLDSTTRSGDGYSPSFPGFPPPFGSNSGHKRLSSSQPGSHTMSLGPSPPSSTSRPKARHLGKVFAAPIDRPRSLDDVAPRATFLSIISLYFHHLYPLMPIVHQPSFSHDLITRRDERDVDFLSFVLSLTAYTLIQCPRSVIPAPWPFYRKLHQICHLTSRRMQLDRHATADPPTLTQCATLYTSHIYVGSTGRTFAANAIHGELVRTAFSVNLHDETRPLPTATGVPAGGRAPGAPEMTEIERQLRRRMYWLIYGSDKTISILSDEPISLRDADTTGVEIPVAVDDDCLYPHKVGEQPAERGPSILCGFVAVTKLHQVMSKLMENFRSDRKFPPANAEATRRKLQMARDILREIQVIVAGMPEPLQNPSFEHTEPPPRPPGGLPDLSMPKAGPSSSLSSSRPQPPQLPSYGIAGVNSLLPFTPWPTGTFDENGLPIPSADGASQASSSAAASPTAPWASMSTANMYSTNGWGGGPGGSSSAAAGPSFSGSGTGGGSPPPGSPPFPPMAQLTAAREQVVAFRPSPPLADPARAPVTILSGFAICRANILVTEAMLRFVLVDYQELLRGYLSQQRIAEGEVNQPGADDEDNNDEIEEAARTFAIASLPFESLEANGQSLVLKLVFVVSSLLNRTSHSSRAFGYMSDFLQTLSKLSERRTQGDDEAGSDDEKEA</sequence>
<dbReference type="PANTHER" id="PTHR46910">
    <property type="entry name" value="TRANSCRIPTION FACTOR PDR1"/>
    <property type="match status" value="1"/>
</dbReference>
<protein>
    <recommendedName>
        <fullName evidence="8">Zn(2)-C6 fungal-type domain-containing protein</fullName>
    </recommendedName>
</protein>
<dbReference type="GO" id="GO:0000981">
    <property type="term" value="F:DNA-binding transcription factor activity, RNA polymerase II-specific"/>
    <property type="evidence" value="ECO:0007669"/>
    <property type="project" value="InterPro"/>
</dbReference>
<gene>
    <name evidence="6" type="ORF">BDZ90DRAFT_192241</name>
</gene>
<dbReference type="OrthoDB" id="3363917at2759"/>
<dbReference type="SMART" id="SM00066">
    <property type="entry name" value="GAL4"/>
    <property type="match status" value="1"/>
</dbReference>
<keyword evidence="1" id="KW-0479">Metal-binding</keyword>
<dbReference type="Proteomes" id="UP000245884">
    <property type="component" value="Unassembled WGS sequence"/>
</dbReference>
<evidence type="ECO:0000313" key="6">
    <source>
        <dbReference type="EMBL" id="PWN26792.1"/>
    </source>
</evidence>
<evidence type="ECO:0000256" key="1">
    <source>
        <dbReference type="ARBA" id="ARBA00022723"/>
    </source>
</evidence>
<dbReference type="SUPFAM" id="SSF57701">
    <property type="entry name" value="Zn2/Cys6 DNA-binding domain"/>
    <property type="match status" value="1"/>
</dbReference>
<feature type="compositionally biased region" description="Polar residues" evidence="3">
    <location>
        <begin position="258"/>
        <end position="268"/>
    </location>
</feature>
<organism evidence="6 7">
    <name type="scientific">Jaminaea rosea</name>
    <dbReference type="NCBI Taxonomy" id="1569628"/>
    <lineage>
        <taxon>Eukaryota</taxon>
        <taxon>Fungi</taxon>
        <taxon>Dikarya</taxon>
        <taxon>Basidiomycota</taxon>
        <taxon>Ustilaginomycotina</taxon>
        <taxon>Exobasidiomycetes</taxon>
        <taxon>Microstromatales</taxon>
        <taxon>Microstromatales incertae sedis</taxon>
        <taxon>Jaminaea</taxon>
    </lineage>
</organism>
<dbReference type="InterPro" id="IPR050987">
    <property type="entry name" value="AtrR-like"/>
</dbReference>
<feature type="domain" description="Xylanolytic transcriptional activator regulatory" evidence="5">
    <location>
        <begin position="458"/>
        <end position="548"/>
    </location>
</feature>
<dbReference type="AlphaFoldDB" id="A0A316UNA7"/>
<dbReference type="Gene3D" id="4.10.240.10">
    <property type="entry name" value="Zn(2)-C6 fungal-type DNA-binding domain"/>
    <property type="match status" value="1"/>
</dbReference>
<feature type="compositionally biased region" description="Low complexity" evidence="3">
    <location>
        <begin position="698"/>
        <end position="717"/>
    </location>
</feature>
<dbReference type="CDD" id="cd00067">
    <property type="entry name" value="GAL4"/>
    <property type="match status" value="1"/>
</dbReference>
<evidence type="ECO:0000259" key="5">
    <source>
        <dbReference type="SMART" id="SM00906"/>
    </source>
</evidence>
<dbReference type="Pfam" id="PF04082">
    <property type="entry name" value="Fungal_trans"/>
    <property type="match status" value="1"/>
</dbReference>
<feature type="compositionally biased region" description="Pro residues" evidence="3">
    <location>
        <begin position="196"/>
        <end position="205"/>
    </location>
</feature>
<dbReference type="SMART" id="SM00906">
    <property type="entry name" value="Fungal_trans"/>
    <property type="match status" value="1"/>
</dbReference>
<feature type="compositionally biased region" description="Polar residues" evidence="3">
    <location>
        <begin position="294"/>
        <end position="315"/>
    </location>
</feature>
<proteinExistence type="predicted"/>
<dbReference type="InterPro" id="IPR036864">
    <property type="entry name" value="Zn2-C6_fun-type_DNA-bd_sf"/>
</dbReference>
<feature type="region of interest" description="Disordered" evidence="3">
    <location>
        <begin position="74"/>
        <end position="318"/>
    </location>
</feature>
<evidence type="ECO:0000259" key="4">
    <source>
        <dbReference type="SMART" id="SM00066"/>
    </source>
</evidence>
<dbReference type="PANTHER" id="PTHR46910:SF40">
    <property type="entry name" value="ZN(II)2CYS6 TRANSCRIPTION FACTOR (EUROFUNG)"/>
    <property type="match status" value="1"/>
</dbReference>
<dbReference type="GO" id="GO:0008270">
    <property type="term" value="F:zinc ion binding"/>
    <property type="evidence" value="ECO:0007669"/>
    <property type="project" value="InterPro"/>
</dbReference>
<feature type="region of interest" description="Disordered" evidence="3">
    <location>
        <begin position="735"/>
        <end position="768"/>
    </location>
</feature>
<feature type="compositionally biased region" description="Low complexity" evidence="3">
    <location>
        <begin position="739"/>
        <end position="750"/>
    </location>
</feature>
<reference evidence="6 7" key="1">
    <citation type="journal article" date="2018" name="Mol. Biol. Evol.">
        <title>Broad Genomic Sampling Reveals a Smut Pathogenic Ancestry of the Fungal Clade Ustilaginomycotina.</title>
        <authorList>
            <person name="Kijpornyongpan T."/>
            <person name="Mondo S.J."/>
            <person name="Barry K."/>
            <person name="Sandor L."/>
            <person name="Lee J."/>
            <person name="Lipzen A."/>
            <person name="Pangilinan J."/>
            <person name="LaButti K."/>
            <person name="Hainaut M."/>
            <person name="Henrissat B."/>
            <person name="Grigoriev I.V."/>
            <person name="Spatafora J.W."/>
            <person name="Aime M.C."/>
        </authorList>
    </citation>
    <scope>NUCLEOTIDE SEQUENCE [LARGE SCALE GENOMIC DNA]</scope>
    <source>
        <strain evidence="6 7">MCA 5214</strain>
    </source>
</reference>
<dbReference type="STRING" id="1569628.A0A316UNA7"/>
<feature type="region of interest" description="Disordered" evidence="3">
    <location>
        <begin position="690"/>
        <end position="717"/>
    </location>
</feature>